<sequence length="107" mass="12477">MSTSKEYMQFVLDQLKEFPDVTYRKMFGEYMVYLQGRPVLLVCDNCAMVKKLPELAELMRGAPDGLPYEGARVHSVLDLEDRELVRQVMDILLRVTPLPKRRIQQSK</sequence>
<protein>
    <submittedName>
        <fullName evidence="1">TfoX/Sxy family protein</fullName>
    </submittedName>
</protein>
<evidence type="ECO:0000313" key="1">
    <source>
        <dbReference type="EMBL" id="MEQ2511250.1"/>
    </source>
</evidence>
<evidence type="ECO:0000313" key="2">
    <source>
        <dbReference type="Proteomes" id="UP001491552"/>
    </source>
</evidence>
<reference evidence="1 2" key="1">
    <citation type="submission" date="2024-03" db="EMBL/GenBank/DDBJ databases">
        <title>Human intestinal bacterial collection.</title>
        <authorList>
            <person name="Pauvert C."/>
            <person name="Hitch T.C.A."/>
            <person name="Clavel T."/>
        </authorList>
    </citation>
    <scope>NUCLEOTIDE SEQUENCE [LARGE SCALE GENOMIC DNA]</scope>
    <source>
        <strain evidence="1 2">CLA-AA-H192</strain>
    </source>
</reference>
<dbReference type="Proteomes" id="UP001491552">
    <property type="component" value="Unassembled WGS sequence"/>
</dbReference>
<name>A0ABV1G758_9FIRM</name>
<gene>
    <name evidence="1" type="ORF">WMO66_08330</name>
</gene>
<dbReference type="EMBL" id="JBBMFF010000222">
    <property type="protein sequence ID" value="MEQ2511250.1"/>
    <property type="molecule type" value="Genomic_DNA"/>
</dbReference>
<dbReference type="SUPFAM" id="SSF159894">
    <property type="entry name" value="YgaC/TfoX-N like"/>
    <property type="match status" value="1"/>
</dbReference>
<dbReference type="Gene3D" id="3.30.1460.30">
    <property type="entry name" value="YgaC/TfoX-N like chaperone"/>
    <property type="match status" value="1"/>
</dbReference>
<comment type="caution">
    <text evidence="1">The sequence shown here is derived from an EMBL/GenBank/DDBJ whole genome shotgun (WGS) entry which is preliminary data.</text>
</comment>
<organism evidence="1 2">
    <name type="scientific">Faecousia intestinalis</name>
    <dbReference type="NCBI Taxonomy" id="3133167"/>
    <lineage>
        <taxon>Bacteria</taxon>
        <taxon>Bacillati</taxon>
        <taxon>Bacillota</taxon>
        <taxon>Clostridia</taxon>
        <taxon>Eubacteriales</taxon>
        <taxon>Oscillospiraceae</taxon>
        <taxon>Faecousia</taxon>
    </lineage>
</organism>
<accession>A0ABV1G758</accession>
<proteinExistence type="predicted"/>
<dbReference type="RefSeq" id="WP_349135957.1">
    <property type="nucleotide sequence ID" value="NZ_JBBMFF010000222.1"/>
</dbReference>
<keyword evidence="2" id="KW-1185">Reference proteome</keyword>